<dbReference type="eggNOG" id="KOG0198">
    <property type="taxonomic scope" value="Eukaryota"/>
</dbReference>
<evidence type="ECO:0000256" key="6">
    <source>
        <dbReference type="SAM" id="MobiDB-lite"/>
    </source>
</evidence>
<dbReference type="CDD" id="cd06606">
    <property type="entry name" value="STKc_MAPKKK"/>
    <property type="match status" value="1"/>
</dbReference>
<feature type="compositionally biased region" description="Basic residues" evidence="6">
    <location>
        <begin position="450"/>
        <end position="467"/>
    </location>
</feature>
<feature type="domain" description="Protein kinase" evidence="7">
    <location>
        <begin position="74"/>
        <end position="372"/>
    </location>
</feature>
<dbReference type="Pfam" id="PF00069">
    <property type="entry name" value="Pkinase"/>
    <property type="match status" value="1"/>
</dbReference>
<evidence type="ECO:0000256" key="1">
    <source>
        <dbReference type="ARBA" id="ARBA00022679"/>
    </source>
</evidence>
<dbReference type="InParanoid" id="Q4QFK4"/>
<reference evidence="8 9" key="2">
    <citation type="journal article" date="2011" name="Genome Res.">
        <title>Chromosome and gene copy number variation allow major structural change between species and strains of Leishmania.</title>
        <authorList>
            <person name="Rogers M.B."/>
            <person name="Hilley J.D."/>
            <person name="Dickens N.J."/>
            <person name="Wilkes J."/>
            <person name="Bates P.A."/>
            <person name="Depledge D.P."/>
            <person name="Harris D."/>
            <person name="Her Y."/>
            <person name="Herzyk P."/>
            <person name="Imamura H."/>
            <person name="Otto T.D."/>
            <person name="Sanders M."/>
            <person name="Seeger K."/>
            <person name="Dujardin J.C."/>
            <person name="Berriman M."/>
            <person name="Smith D.F."/>
            <person name="Hertz-Fowler C."/>
            <person name="Mottram J.C."/>
        </authorList>
    </citation>
    <scope>NUCLEOTIDE SEQUENCE [LARGE SCALE GENOMIC DNA]</scope>
    <source>
        <strain evidence="9">MHOM/IL/81/Friedlin</strain>
    </source>
</reference>
<feature type="binding site" evidence="5">
    <location>
        <position position="103"/>
    </location>
    <ligand>
        <name>ATP</name>
        <dbReference type="ChEBI" id="CHEBI:30616"/>
    </ligand>
</feature>
<dbReference type="EMBL" id="FR796410">
    <property type="protein sequence ID" value="CAJ03204.1"/>
    <property type="molecule type" value="Genomic_DNA"/>
</dbReference>
<dbReference type="SMR" id="Q4QFK4"/>
<dbReference type="SUPFAM" id="SSF56112">
    <property type="entry name" value="Protein kinase-like (PK-like)"/>
    <property type="match status" value="1"/>
</dbReference>
<dbReference type="FunFam" id="1.10.510.10:FF:001449">
    <property type="entry name" value="Protein kinase, putative"/>
    <property type="match status" value="1"/>
</dbReference>
<gene>
    <name evidence="8" type="ORF">LMJF_14_1300</name>
</gene>
<dbReference type="Proteomes" id="UP000000542">
    <property type="component" value="Chromosome 14"/>
</dbReference>
<organism evidence="8 9">
    <name type="scientific">Leishmania major</name>
    <dbReference type="NCBI Taxonomy" id="5664"/>
    <lineage>
        <taxon>Eukaryota</taxon>
        <taxon>Discoba</taxon>
        <taxon>Euglenozoa</taxon>
        <taxon>Kinetoplastea</taxon>
        <taxon>Metakinetoplastina</taxon>
        <taxon>Trypanosomatida</taxon>
        <taxon>Trypanosomatidae</taxon>
        <taxon>Leishmaniinae</taxon>
        <taxon>Leishmania</taxon>
    </lineage>
</organism>
<dbReference type="GO" id="GO:0005524">
    <property type="term" value="F:ATP binding"/>
    <property type="evidence" value="ECO:0007669"/>
    <property type="project" value="UniProtKB-UniRule"/>
</dbReference>
<feature type="compositionally biased region" description="Polar residues" evidence="6">
    <location>
        <begin position="602"/>
        <end position="611"/>
    </location>
</feature>
<evidence type="ECO:0000313" key="8">
    <source>
        <dbReference type="EMBL" id="CAJ03204.1"/>
    </source>
</evidence>
<reference evidence="8 9" key="1">
    <citation type="journal article" date="2005" name="Science">
        <title>The genome of the kinetoplastid parasite, Leishmania major.</title>
        <authorList>
            <person name="Ivens A.C."/>
            <person name="Peacock C.S."/>
            <person name="Worthey E.A."/>
            <person name="Murphy L."/>
            <person name="Aggarwal G."/>
            <person name="Berriman M."/>
            <person name="Sisk E."/>
            <person name="Rajandream M.A."/>
            <person name="Adlem E."/>
            <person name="Aert R."/>
            <person name="Anupama A."/>
            <person name="Apostolou Z."/>
            <person name="Attipoe P."/>
            <person name="Bason N."/>
            <person name="Bauser C."/>
            <person name="Beck A."/>
            <person name="Beverley S.M."/>
            <person name="Bianchettin G."/>
            <person name="Borzym K."/>
            <person name="Bothe G."/>
            <person name="Bruschi C.V."/>
            <person name="Collins M."/>
            <person name="Cadag E."/>
            <person name="Ciarloni L."/>
            <person name="Clayton C."/>
            <person name="Coulson R.M."/>
            <person name="Cronin A."/>
            <person name="Cruz A.K."/>
            <person name="Davies R.M."/>
            <person name="De Gaudenzi J."/>
            <person name="Dobson D.E."/>
            <person name="Duesterhoeft A."/>
            <person name="Fazelina G."/>
            <person name="Fosker N."/>
            <person name="Frasch A.C."/>
            <person name="Fraser A."/>
            <person name="Fuchs M."/>
            <person name="Gabel C."/>
            <person name="Goble A."/>
            <person name="Goffeau A."/>
            <person name="Harris D."/>
            <person name="Hertz-Fowler C."/>
            <person name="Hilbert H."/>
            <person name="Horn D."/>
            <person name="Huang Y."/>
            <person name="Klages S."/>
            <person name="Knights A."/>
            <person name="Kube M."/>
            <person name="Larke N."/>
            <person name="Litvin L."/>
            <person name="Lord A."/>
            <person name="Louie T."/>
            <person name="Marra M."/>
            <person name="Masuy D."/>
            <person name="Matthews K."/>
            <person name="Michaeli S."/>
            <person name="Mottram J.C."/>
            <person name="Muller-Auer S."/>
            <person name="Munden H."/>
            <person name="Nelson S."/>
            <person name="Norbertczak H."/>
            <person name="Oliver K."/>
            <person name="O'neil S."/>
            <person name="Pentony M."/>
            <person name="Pohl T.M."/>
            <person name="Price C."/>
            <person name="Purnelle B."/>
            <person name="Quail M.A."/>
            <person name="Rabbinowitsch E."/>
            <person name="Reinhardt R."/>
            <person name="Rieger M."/>
            <person name="Rinta J."/>
            <person name="Robben J."/>
            <person name="Robertson L."/>
            <person name="Ruiz J.C."/>
            <person name="Rutter S."/>
            <person name="Saunders D."/>
            <person name="Schafer M."/>
            <person name="Schein J."/>
            <person name="Schwartz D.C."/>
            <person name="Seeger K."/>
            <person name="Seyler A."/>
            <person name="Sharp S."/>
            <person name="Shin H."/>
            <person name="Sivam D."/>
            <person name="Squares R."/>
            <person name="Squares S."/>
            <person name="Tosato V."/>
            <person name="Vogt C."/>
            <person name="Volckaert G."/>
            <person name="Wambutt R."/>
            <person name="Warren T."/>
            <person name="Wedler H."/>
            <person name="Woodward J."/>
            <person name="Zhou S."/>
            <person name="Zimmermann W."/>
            <person name="Smith D.F."/>
            <person name="Blackwell J.M."/>
            <person name="Stuart K.D."/>
            <person name="Barrell B."/>
            <person name="Myler P.J."/>
        </authorList>
    </citation>
    <scope>NUCLEOTIDE SEQUENCE [LARGE SCALE GENOMIC DNA]</scope>
    <source>
        <strain evidence="9">MHOM/IL/81/Friedlin</strain>
    </source>
</reference>
<evidence type="ECO:0000256" key="4">
    <source>
        <dbReference type="ARBA" id="ARBA00022840"/>
    </source>
</evidence>
<feature type="compositionally biased region" description="Polar residues" evidence="6">
    <location>
        <begin position="483"/>
        <end position="510"/>
    </location>
</feature>
<dbReference type="KEGG" id="lma:LMJF_14_1300"/>
<dbReference type="InterPro" id="IPR008271">
    <property type="entry name" value="Ser/Thr_kinase_AS"/>
</dbReference>
<dbReference type="STRING" id="5664.Q4QFK4"/>
<proteinExistence type="predicted"/>
<dbReference type="InterPro" id="IPR050538">
    <property type="entry name" value="MAP_kinase_kinase_kinase"/>
</dbReference>
<dbReference type="VEuPathDB" id="TriTrypDB:LmjF.14.1300"/>
<dbReference type="SMART" id="SM00220">
    <property type="entry name" value="S_TKc"/>
    <property type="match status" value="1"/>
</dbReference>
<dbReference type="PROSITE" id="PS50011">
    <property type="entry name" value="PROTEIN_KINASE_DOM"/>
    <property type="match status" value="1"/>
</dbReference>
<dbReference type="Gene3D" id="1.10.510.10">
    <property type="entry name" value="Transferase(Phosphotransferase) domain 1"/>
    <property type="match status" value="1"/>
</dbReference>
<dbReference type="InterPro" id="IPR000719">
    <property type="entry name" value="Prot_kinase_dom"/>
</dbReference>
<dbReference type="VEuPathDB" id="TriTrypDB:LMJFC_140020800"/>
<feature type="region of interest" description="Disordered" evidence="6">
    <location>
        <begin position="429"/>
        <end position="572"/>
    </location>
</feature>
<dbReference type="InterPro" id="IPR011009">
    <property type="entry name" value="Kinase-like_dom_sf"/>
</dbReference>
<dbReference type="PROSITE" id="PS00107">
    <property type="entry name" value="PROTEIN_KINASE_ATP"/>
    <property type="match status" value="1"/>
</dbReference>
<dbReference type="RefSeq" id="XP_001687730.1">
    <property type="nucleotide sequence ID" value="XM_001687678.1"/>
</dbReference>
<sequence>MALPPATLQSPAVPDGQQHLGCSGGSGHLSVAALDQSRTPLYSAERRASLCDESGALAAVSLSADASRPTAANFVKGELIGKGSYGAVYRGMQRSNNRIIAMKEIRLPGVVEQQLRQSEKLAATAASPAGVSSPVLPASNSVKGESALAKEVAAIKRELTLLKQLNHPNIVRYLNDEVVDGTLRIYMDYVSGGSVTAALKSYGSFEEPQAAALCFQLLQGLVYMHRRGIIHRDLKGDNLLLETSSQLKIADLGTAKSIFSSATMTTSIVGTAYFMAPEVLQPSGAAVGTAADIWSVGCCLIEMMTGKPPLSDLPNQFTVMMAIGGSATVPLDKYIPADNTWSDEVLDFISQCLRANPAQRPTAVDLLQHSWFAKFLNVMHAPSMSTPATLDSMLTPTAPPIERPFTLSPQRQMVSPICSPNLTAALTPGYAGPQYSSGQPESSASSHTSRERKGKRDKRVSARRHARYSTSGATSATSRRSQESSQASTPQYSSGTRTRDGSAQSASLPRSHSHPGRQQGPSSKRRAHAHIVGHGLPRDDSRQSFSSEQAMPQHTCTPGSGGAGDGSGENKTKTAFLPAITHNGSVAPSPCGYSLDVSRCSRSLKNSGSSREPTKACLYTTDTENKS</sequence>
<dbReference type="HOGENOM" id="CLU_436461_0_0_1"/>
<dbReference type="GO" id="GO:0004672">
    <property type="term" value="F:protein kinase activity"/>
    <property type="evidence" value="ECO:0000318"/>
    <property type="project" value="GO_Central"/>
</dbReference>
<evidence type="ECO:0000256" key="3">
    <source>
        <dbReference type="ARBA" id="ARBA00022777"/>
    </source>
</evidence>
<dbReference type="GO" id="GO:0007165">
    <property type="term" value="P:signal transduction"/>
    <property type="evidence" value="ECO:0000318"/>
    <property type="project" value="GO_Central"/>
</dbReference>
<dbReference type="VEuPathDB" id="TriTrypDB:LMJLV39_140020800"/>
<feature type="compositionally biased region" description="Polar residues" evidence="6">
    <location>
        <begin position="543"/>
        <end position="558"/>
    </location>
</feature>
<evidence type="ECO:0000313" key="9">
    <source>
        <dbReference type="Proteomes" id="UP000000542"/>
    </source>
</evidence>
<feature type="compositionally biased region" description="Low complexity" evidence="6">
    <location>
        <begin position="468"/>
        <end position="479"/>
    </location>
</feature>
<dbReference type="OMA" id="DKYIPAD"/>
<name>Q4QFK4_LEIMA</name>
<evidence type="ECO:0000256" key="5">
    <source>
        <dbReference type="PROSITE-ProRule" id="PRU10141"/>
    </source>
</evidence>
<evidence type="ECO:0000256" key="2">
    <source>
        <dbReference type="ARBA" id="ARBA00022741"/>
    </source>
</evidence>
<dbReference type="PANTHER" id="PTHR48016:SF56">
    <property type="entry name" value="MAPKK KINASE"/>
    <property type="match status" value="1"/>
</dbReference>
<dbReference type="AlphaFoldDB" id="Q4QFK4"/>
<feature type="compositionally biased region" description="Polar residues" evidence="6">
    <location>
        <begin position="434"/>
        <end position="447"/>
    </location>
</feature>
<dbReference type="PROSITE" id="PS00108">
    <property type="entry name" value="PROTEIN_KINASE_ST"/>
    <property type="match status" value="1"/>
</dbReference>
<dbReference type="GeneID" id="5650334"/>
<dbReference type="InterPro" id="IPR017441">
    <property type="entry name" value="Protein_kinase_ATP_BS"/>
</dbReference>
<keyword evidence="1 8" id="KW-0808">Transferase</keyword>
<keyword evidence="9" id="KW-1185">Reference proteome</keyword>
<dbReference type="PANTHER" id="PTHR48016">
    <property type="entry name" value="MAP KINASE KINASE KINASE SSK2-RELATED-RELATED"/>
    <property type="match status" value="1"/>
</dbReference>
<keyword evidence="2 5" id="KW-0547">Nucleotide-binding</keyword>
<accession>Q4QFK4</accession>
<protein>
    <recommendedName>
        <fullName evidence="7">Protein kinase domain-containing protein</fullName>
    </recommendedName>
</protein>
<evidence type="ECO:0000259" key="7">
    <source>
        <dbReference type="PROSITE" id="PS50011"/>
    </source>
</evidence>
<dbReference type="VEuPathDB" id="TriTrypDB:LMJSD75_140020300"/>
<dbReference type="Gene3D" id="3.30.200.20">
    <property type="entry name" value="Phosphorylase Kinase, domain 1"/>
    <property type="match status" value="1"/>
</dbReference>
<keyword evidence="3" id="KW-0418">Kinase</keyword>
<feature type="region of interest" description="Disordered" evidence="6">
    <location>
        <begin position="602"/>
        <end position="627"/>
    </location>
</feature>
<keyword evidence="4 5" id="KW-0067">ATP-binding</keyword>